<proteinExistence type="inferred from homology"/>
<dbReference type="Gene3D" id="1.10.10.10">
    <property type="entry name" value="Winged helix-like DNA-binding domain superfamily/Winged helix DNA-binding domain"/>
    <property type="match status" value="1"/>
</dbReference>
<keyword evidence="5" id="KW-0804">Transcription</keyword>
<evidence type="ECO:0000256" key="4">
    <source>
        <dbReference type="ARBA" id="ARBA00023125"/>
    </source>
</evidence>
<comment type="similarity">
    <text evidence="1">Belongs to the sigma-70 factor family. ECF subfamily.</text>
</comment>
<keyword evidence="2" id="KW-0805">Transcription regulation</keyword>
<dbReference type="PANTHER" id="PTHR43133">
    <property type="entry name" value="RNA POLYMERASE ECF-TYPE SIGMA FACTO"/>
    <property type="match status" value="1"/>
</dbReference>
<organism evidence="8 9">
    <name type="scientific">Variovorax boronicumulans</name>
    <dbReference type="NCBI Taxonomy" id="436515"/>
    <lineage>
        <taxon>Bacteria</taxon>
        <taxon>Pseudomonadati</taxon>
        <taxon>Pseudomonadota</taxon>
        <taxon>Betaproteobacteria</taxon>
        <taxon>Burkholderiales</taxon>
        <taxon>Comamonadaceae</taxon>
        <taxon>Variovorax</taxon>
    </lineage>
</organism>
<evidence type="ECO:0000256" key="5">
    <source>
        <dbReference type="ARBA" id="ARBA00023163"/>
    </source>
</evidence>
<dbReference type="InterPro" id="IPR039425">
    <property type="entry name" value="RNA_pol_sigma-70-like"/>
</dbReference>
<dbReference type="InterPro" id="IPR014284">
    <property type="entry name" value="RNA_pol_sigma-70_dom"/>
</dbReference>
<dbReference type="GO" id="GO:0006352">
    <property type="term" value="P:DNA-templated transcription initiation"/>
    <property type="evidence" value="ECO:0007669"/>
    <property type="project" value="InterPro"/>
</dbReference>
<dbReference type="RefSeq" id="WP_095746034.1">
    <property type="nucleotide sequence ID" value="NZ_CP023284.1"/>
</dbReference>
<dbReference type="SUPFAM" id="SSF88659">
    <property type="entry name" value="Sigma3 and sigma4 domains of RNA polymerase sigma factors"/>
    <property type="match status" value="1"/>
</dbReference>
<evidence type="ECO:0000259" key="7">
    <source>
        <dbReference type="Pfam" id="PF04545"/>
    </source>
</evidence>
<dbReference type="SUPFAM" id="SSF88946">
    <property type="entry name" value="Sigma2 domain of RNA polymerase sigma factors"/>
    <property type="match status" value="1"/>
</dbReference>
<feature type="domain" description="RNA polymerase sigma-70 region 2" evidence="6">
    <location>
        <begin position="39"/>
        <end position="101"/>
    </location>
</feature>
<keyword evidence="3" id="KW-0731">Sigma factor</keyword>
<dbReference type="Pfam" id="PF04542">
    <property type="entry name" value="Sigma70_r2"/>
    <property type="match status" value="1"/>
</dbReference>
<evidence type="ECO:0000313" key="9">
    <source>
        <dbReference type="Proteomes" id="UP000217154"/>
    </source>
</evidence>
<evidence type="ECO:0000256" key="3">
    <source>
        <dbReference type="ARBA" id="ARBA00023082"/>
    </source>
</evidence>
<dbReference type="PANTHER" id="PTHR43133:SF63">
    <property type="entry name" value="RNA POLYMERASE SIGMA FACTOR FECI-RELATED"/>
    <property type="match status" value="1"/>
</dbReference>
<protein>
    <recommendedName>
        <fullName evidence="10">Sigma-70 family RNA polymerase sigma factor</fullName>
    </recommendedName>
</protein>
<keyword evidence="4" id="KW-0238">DNA-binding</keyword>
<reference evidence="8 9" key="1">
    <citation type="submission" date="2017-09" db="EMBL/GenBank/DDBJ databases">
        <title>The diverse metabolic capabilities of V. boronicumulans make it an excellent choice for continued studies on novel biodegradation.</title>
        <authorList>
            <person name="Sun S."/>
        </authorList>
    </citation>
    <scope>NUCLEOTIDE SEQUENCE [LARGE SCALE GENOMIC DNA]</scope>
    <source>
        <strain evidence="8 9">J1</strain>
    </source>
</reference>
<dbReference type="AlphaFoldDB" id="A0A250DN70"/>
<dbReference type="GO" id="GO:0016987">
    <property type="term" value="F:sigma factor activity"/>
    <property type="evidence" value="ECO:0007669"/>
    <property type="project" value="UniProtKB-KW"/>
</dbReference>
<dbReference type="InterPro" id="IPR007627">
    <property type="entry name" value="RNA_pol_sigma70_r2"/>
</dbReference>
<accession>A0A250DN70</accession>
<dbReference type="InterPro" id="IPR007630">
    <property type="entry name" value="RNA_pol_sigma70_r4"/>
</dbReference>
<dbReference type="NCBIfam" id="TIGR02937">
    <property type="entry name" value="sigma70-ECF"/>
    <property type="match status" value="1"/>
</dbReference>
<dbReference type="EMBL" id="CP023284">
    <property type="protein sequence ID" value="ATA55702.1"/>
    <property type="molecule type" value="Genomic_DNA"/>
</dbReference>
<dbReference type="InterPro" id="IPR013324">
    <property type="entry name" value="RNA_pol_sigma_r3/r4-like"/>
</dbReference>
<evidence type="ECO:0000256" key="1">
    <source>
        <dbReference type="ARBA" id="ARBA00010641"/>
    </source>
</evidence>
<dbReference type="InterPro" id="IPR036388">
    <property type="entry name" value="WH-like_DNA-bd_sf"/>
</dbReference>
<dbReference type="Pfam" id="PF04545">
    <property type="entry name" value="Sigma70_r4"/>
    <property type="match status" value="1"/>
</dbReference>
<dbReference type="GO" id="GO:0003677">
    <property type="term" value="F:DNA binding"/>
    <property type="evidence" value="ECO:0007669"/>
    <property type="project" value="UniProtKB-KW"/>
</dbReference>
<sequence>MPASKTMSAAEFDPGPCFQGPFAGHGEPVGVVLRAFLTANYTYLHRRLARDLGCSDQASECLHDAWLRLGEMTASEPVRSPGAYVYRTARNLAMDRLRSDRSWQYVGEWDTALDLLADHAPGPDAIAEARSAVEAVEQAMQRLSHRHRSVLVALQIEEMTRQDVADRHCISLRRVDTALRQALDYCAHASGHTVRAEGASPRRGLSRRWQEKVVAPMRASAPRAQK</sequence>
<evidence type="ECO:0000313" key="8">
    <source>
        <dbReference type="EMBL" id="ATA55702.1"/>
    </source>
</evidence>
<evidence type="ECO:0008006" key="10">
    <source>
        <dbReference type="Google" id="ProtNLM"/>
    </source>
</evidence>
<dbReference type="InterPro" id="IPR013325">
    <property type="entry name" value="RNA_pol_sigma_r2"/>
</dbReference>
<feature type="domain" description="RNA polymerase sigma-70 region 4" evidence="7">
    <location>
        <begin position="139"/>
        <end position="184"/>
    </location>
</feature>
<evidence type="ECO:0000256" key="2">
    <source>
        <dbReference type="ARBA" id="ARBA00023015"/>
    </source>
</evidence>
<name>A0A250DN70_9BURK</name>
<gene>
    <name evidence="8" type="ORF">CKY39_22590</name>
</gene>
<dbReference type="KEGG" id="vbo:CKY39_22590"/>
<dbReference type="Proteomes" id="UP000217154">
    <property type="component" value="Chromosome"/>
</dbReference>
<dbReference type="Gene3D" id="1.10.1740.10">
    <property type="match status" value="1"/>
</dbReference>
<evidence type="ECO:0000259" key="6">
    <source>
        <dbReference type="Pfam" id="PF04542"/>
    </source>
</evidence>